<dbReference type="EMBL" id="JAAAIM010000379">
    <property type="protein sequence ID" value="KAG0288920.1"/>
    <property type="molecule type" value="Genomic_DNA"/>
</dbReference>
<feature type="compositionally biased region" description="Acidic residues" evidence="9">
    <location>
        <begin position="333"/>
        <end position="349"/>
    </location>
</feature>
<evidence type="ECO:0000256" key="9">
    <source>
        <dbReference type="SAM" id="MobiDB-lite"/>
    </source>
</evidence>
<evidence type="ECO:0000256" key="3">
    <source>
        <dbReference type="ARBA" id="ARBA00005043"/>
    </source>
</evidence>
<name>A0ABQ7K0Y3_9FUNG</name>
<dbReference type="Pfam" id="PF10483">
    <property type="entry name" value="Elong_Iki1"/>
    <property type="match status" value="1"/>
</dbReference>
<dbReference type="Gene3D" id="3.40.50.300">
    <property type="entry name" value="P-loop containing nucleotide triphosphate hydrolases"/>
    <property type="match status" value="1"/>
</dbReference>
<gene>
    <name evidence="10" type="ORF">BGZ96_007379</name>
</gene>
<feature type="region of interest" description="Disordered" evidence="9">
    <location>
        <begin position="326"/>
        <end position="349"/>
    </location>
</feature>
<protein>
    <recommendedName>
        <fullName evidence="5">Elongator complex protein 5</fullName>
    </recommendedName>
</protein>
<comment type="similarity">
    <text evidence="4">Belongs to the ELP5 family.</text>
</comment>
<keyword evidence="11" id="KW-1185">Reference proteome</keyword>
<keyword evidence="8" id="KW-0539">Nucleus</keyword>
<dbReference type="PANTHER" id="PTHR15641">
    <property type="entry name" value="ELONGATOR COMPLEX PROTEIN 5"/>
    <property type="match status" value="1"/>
</dbReference>
<comment type="subcellular location">
    <subcellularLocation>
        <location evidence="2">Cytoplasm</location>
    </subcellularLocation>
    <subcellularLocation>
        <location evidence="1">Nucleus</location>
    </subcellularLocation>
</comment>
<accession>A0ABQ7K0Y3</accession>
<dbReference type="CDD" id="cd19496">
    <property type="entry name" value="Elp5"/>
    <property type="match status" value="1"/>
</dbReference>
<reference evidence="10 11" key="1">
    <citation type="journal article" date="2020" name="Fungal Divers.">
        <title>Resolving the Mortierellaceae phylogeny through synthesis of multi-gene phylogenetics and phylogenomics.</title>
        <authorList>
            <person name="Vandepol N."/>
            <person name="Liber J."/>
            <person name="Desiro A."/>
            <person name="Na H."/>
            <person name="Kennedy M."/>
            <person name="Barry K."/>
            <person name="Grigoriev I.V."/>
            <person name="Miller A.N."/>
            <person name="O'Donnell K."/>
            <person name="Stajich J.E."/>
            <person name="Bonito G."/>
        </authorList>
    </citation>
    <scope>NUCLEOTIDE SEQUENCE [LARGE SCALE GENOMIC DNA]</scope>
    <source>
        <strain evidence="10 11">AD045</strain>
    </source>
</reference>
<evidence type="ECO:0000256" key="6">
    <source>
        <dbReference type="ARBA" id="ARBA00022490"/>
    </source>
</evidence>
<keyword evidence="6" id="KW-0963">Cytoplasm</keyword>
<proteinExistence type="inferred from homology"/>
<evidence type="ECO:0000313" key="10">
    <source>
        <dbReference type="EMBL" id="KAG0288920.1"/>
    </source>
</evidence>
<keyword evidence="7" id="KW-0819">tRNA processing</keyword>
<organism evidence="10 11">
    <name type="scientific">Linnemannia gamsii</name>
    <dbReference type="NCBI Taxonomy" id="64522"/>
    <lineage>
        <taxon>Eukaryota</taxon>
        <taxon>Fungi</taxon>
        <taxon>Fungi incertae sedis</taxon>
        <taxon>Mucoromycota</taxon>
        <taxon>Mortierellomycotina</taxon>
        <taxon>Mortierellomycetes</taxon>
        <taxon>Mortierellales</taxon>
        <taxon>Mortierellaceae</taxon>
        <taxon>Linnemannia</taxon>
    </lineage>
</organism>
<evidence type="ECO:0000256" key="1">
    <source>
        <dbReference type="ARBA" id="ARBA00004123"/>
    </source>
</evidence>
<sequence>MAPILEKIMAGKEASPFILVKDTLEQSGQVLGLELLSNSPSDHAIILVCAETAPDRLLPLVKGNQKKAIVDCYSNPLGWVKDITFSTTAARDATFENTTTTVSLTLRNIRKATKVITDLITSQRSNFTIYFDSLSQFLIASVPDTFNLLRSITALLTDTSRIIAIHHEDIPDADSFLPDSSSKPQASNSLAHIATTLITLKSSEALRQDQEDFKRGTVTAKEFSYLTVHGNAWDSAVCEVEHKRKSGKVARETNAYHQSTPTGNLTVVNVWDVVGDMPDIDKMDLEESQTADPAANLSFNLNLTEEQRKAKNDTVLPYLKTQESTGAIYYEPDAADDFDDDDPDDDLTI</sequence>
<evidence type="ECO:0000256" key="8">
    <source>
        <dbReference type="ARBA" id="ARBA00023242"/>
    </source>
</evidence>
<dbReference type="InterPro" id="IPR027417">
    <property type="entry name" value="P-loop_NTPase"/>
</dbReference>
<evidence type="ECO:0000256" key="4">
    <source>
        <dbReference type="ARBA" id="ARBA00009567"/>
    </source>
</evidence>
<dbReference type="InterPro" id="IPR019519">
    <property type="entry name" value="Elp5"/>
</dbReference>
<comment type="caution">
    <text evidence="10">The sequence shown here is derived from an EMBL/GenBank/DDBJ whole genome shotgun (WGS) entry which is preliminary data.</text>
</comment>
<evidence type="ECO:0000256" key="5">
    <source>
        <dbReference type="ARBA" id="ARBA00020264"/>
    </source>
</evidence>
<evidence type="ECO:0000256" key="2">
    <source>
        <dbReference type="ARBA" id="ARBA00004496"/>
    </source>
</evidence>
<evidence type="ECO:0000256" key="7">
    <source>
        <dbReference type="ARBA" id="ARBA00022694"/>
    </source>
</evidence>
<dbReference type="Proteomes" id="UP001194696">
    <property type="component" value="Unassembled WGS sequence"/>
</dbReference>
<dbReference type="PANTHER" id="PTHR15641:SF1">
    <property type="entry name" value="ELONGATOR COMPLEX PROTEIN 5"/>
    <property type="match status" value="1"/>
</dbReference>
<evidence type="ECO:0000313" key="11">
    <source>
        <dbReference type="Proteomes" id="UP001194696"/>
    </source>
</evidence>
<comment type="pathway">
    <text evidence="3">tRNA modification; 5-methoxycarbonylmethyl-2-thiouridine-tRNA biosynthesis.</text>
</comment>